<dbReference type="PANTHER" id="PTHR12510:SF4">
    <property type="entry name" value="GAMMA-GLUTAMYLAMINECYCLOTRANSFERASE"/>
    <property type="match status" value="1"/>
</dbReference>
<dbReference type="InterPro" id="IPR036568">
    <property type="entry name" value="GGCT-like_sf"/>
</dbReference>
<reference evidence="5 6" key="1">
    <citation type="submission" date="2014-02" db="EMBL/GenBank/DDBJ databases">
        <title>Draft genome sequence of Lysinibacillus massiliensis CCUG 49529.</title>
        <authorList>
            <person name="Zhang F."/>
            <person name="Wang G."/>
            <person name="Zhang L."/>
        </authorList>
    </citation>
    <scope>NUCLEOTIDE SEQUENCE [LARGE SCALE GENOMIC DNA]</scope>
    <source>
        <strain evidence="5 6">CCUG 49529</strain>
    </source>
</reference>
<dbReference type="Proteomes" id="UP000030595">
    <property type="component" value="Unassembled WGS sequence"/>
</dbReference>
<feature type="active site" description="Proton acceptor" evidence="2">
    <location>
        <position position="73"/>
    </location>
</feature>
<dbReference type="EMBL" id="JPVQ01000044">
    <property type="protein sequence ID" value="KGR89494.1"/>
    <property type="molecule type" value="Genomic_DNA"/>
</dbReference>
<dbReference type="PANTHER" id="PTHR12510">
    <property type="entry name" value="TROPONIN C-AKIN-1 PROTEIN"/>
    <property type="match status" value="1"/>
</dbReference>
<comment type="similarity">
    <text evidence="1 3">Belongs to the gamma-glutamylcyclotransferase family.</text>
</comment>
<gene>
    <name evidence="5" type="ORF">CD30_16750</name>
</gene>
<dbReference type="AlphaFoldDB" id="A0A0A3IXJ5"/>
<evidence type="ECO:0000313" key="5">
    <source>
        <dbReference type="EMBL" id="KGR89494.1"/>
    </source>
</evidence>
<dbReference type="GO" id="GO:0005829">
    <property type="term" value="C:cytosol"/>
    <property type="evidence" value="ECO:0007669"/>
    <property type="project" value="TreeGrafter"/>
</dbReference>
<dbReference type="RefSeq" id="WP_036179125.1">
    <property type="nucleotide sequence ID" value="NZ_AVCZ01000044.1"/>
</dbReference>
<dbReference type="InterPro" id="IPR039126">
    <property type="entry name" value="GGACT"/>
</dbReference>
<dbReference type="OrthoDB" id="8538589at2"/>
<dbReference type="InterPro" id="IPR009288">
    <property type="entry name" value="AIG2-like_dom"/>
</dbReference>
<dbReference type="InterPro" id="IPR013024">
    <property type="entry name" value="GGCT-like"/>
</dbReference>
<organism evidence="5 6">
    <name type="scientific">Ureibacillus massiliensis 4400831 = CIP 108448 = CCUG 49529</name>
    <dbReference type="NCBI Taxonomy" id="1211035"/>
    <lineage>
        <taxon>Bacteria</taxon>
        <taxon>Bacillati</taxon>
        <taxon>Bacillota</taxon>
        <taxon>Bacilli</taxon>
        <taxon>Bacillales</taxon>
        <taxon>Caryophanaceae</taxon>
        <taxon>Ureibacillus</taxon>
    </lineage>
</organism>
<sequence>MVKVFVYGTLLKGEENAHYLNNAICIEGHCWIFAKLFDTGYGYPAITLASNDRTYGELYEVSEKDLPLLDELEDYKEGAPNNLYERVLQEIHTEKGTINAFVYFANQDDLLKREIPDGDWPKYRKLLK</sequence>
<evidence type="ECO:0000256" key="1">
    <source>
        <dbReference type="ARBA" id="ARBA00008861"/>
    </source>
</evidence>
<evidence type="ECO:0000256" key="3">
    <source>
        <dbReference type="RuleBase" id="RU367036"/>
    </source>
</evidence>
<dbReference type="eggNOG" id="COG2105">
    <property type="taxonomic scope" value="Bacteria"/>
</dbReference>
<name>A0A0A3IXJ5_9BACL</name>
<dbReference type="CDD" id="cd06661">
    <property type="entry name" value="GGCT_like"/>
    <property type="match status" value="1"/>
</dbReference>
<dbReference type="Gene3D" id="3.10.490.10">
    <property type="entry name" value="Gamma-glutamyl cyclotransferase-like"/>
    <property type="match status" value="1"/>
</dbReference>
<comment type="caution">
    <text evidence="5">The sequence shown here is derived from an EMBL/GenBank/DDBJ whole genome shotgun (WGS) entry which is preliminary data.</text>
</comment>
<dbReference type="GO" id="GO:0061929">
    <property type="term" value="F:gamma-glutamylaminecyclotransferase activity"/>
    <property type="evidence" value="ECO:0007669"/>
    <property type="project" value="InterPro"/>
</dbReference>
<keyword evidence="6" id="KW-1185">Reference proteome</keyword>
<evidence type="ECO:0000256" key="2">
    <source>
        <dbReference type="PIRSR" id="PIRSR639126-1"/>
    </source>
</evidence>
<protein>
    <recommendedName>
        <fullName evidence="3">Gamma-glutamylcyclotransferase family protein</fullName>
    </recommendedName>
</protein>
<evidence type="ECO:0000259" key="4">
    <source>
        <dbReference type="Pfam" id="PF06094"/>
    </source>
</evidence>
<accession>A0A0A3IXJ5</accession>
<evidence type="ECO:0000313" key="6">
    <source>
        <dbReference type="Proteomes" id="UP000030595"/>
    </source>
</evidence>
<dbReference type="Pfam" id="PF06094">
    <property type="entry name" value="GGACT"/>
    <property type="match status" value="1"/>
</dbReference>
<dbReference type="SUPFAM" id="SSF110857">
    <property type="entry name" value="Gamma-glutamyl cyclotransferase-like"/>
    <property type="match status" value="1"/>
</dbReference>
<proteinExistence type="inferred from homology"/>
<feature type="domain" description="Gamma-glutamylcyclotransferase AIG2-like" evidence="4">
    <location>
        <begin position="4"/>
        <end position="121"/>
    </location>
</feature>